<dbReference type="InterPro" id="IPR024973">
    <property type="entry name" value="ESPR"/>
</dbReference>
<proteinExistence type="predicted"/>
<protein>
    <recommendedName>
        <fullName evidence="1">ESPR domain-containing protein</fullName>
    </recommendedName>
</protein>
<reference evidence="2" key="1">
    <citation type="submission" date="2019-12" db="EMBL/GenBank/DDBJ databases">
        <title>Novel species isolated from a subtropical stream in China.</title>
        <authorList>
            <person name="Lu H."/>
        </authorList>
    </citation>
    <scope>NUCLEOTIDE SEQUENCE [LARGE SCALE GENOMIC DNA]</scope>
    <source>
        <strain evidence="2">FT81W</strain>
    </source>
</reference>
<dbReference type="AlphaFoldDB" id="A0A845H197"/>
<dbReference type="Pfam" id="PF13018">
    <property type="entry name" value="ESPR"/>
    <property type="match status" value="1"/>
</dbReference>
<dbReference type="Proteomes" id="UP000447355">
    <property type="component" value="Unassembled WGS sequence"/>
</dbReference>
<accession>A0A845H197</accession>
<name>A0A845H197_9BURK</name>
<feature type="domain" description="ESPR" evidence="1">
    <location>
        <begin position="8"/>
        <end position="42"/>
    </location>
</feature>
<feature type="non-terminal residue" evidence="2">
    <location>
        <position position="43"/>
    </location>
</feature>
<dbReference type="EMBL" id="WWCX01000308">
    <property type="protein sequence ID" value="MYM99282.1"/>
    <property type="molecule type" value="Genomic_DNA"/>
</dbReference>
<organism evidence="2 3">
    <name type="scientific">Duganella vulcania</name>
    <dbReference type="NCBI Taxonomy" id="2692166"/>
    <lineage>
        <taxon>Bacteria</taxon>
        <taxon>Pseudomonadati</taxon>
        <taxon>Pseudomonadota</taxon>
        <taxon>Betaproteobacteria</taxon>
        <taxon>Burkholderiales</taxon>
        <taxon>Oxalobacteraceae</taxon>
        <taxon>Telluria group</taxon>
        <taxon>Duganella</taxon>
    </lineage>
</organism>
<sequence length="43" mass="4886">MYKHASANRFYRLVWSHVHACWVAVAEGARGQGKRGSSRRAAR</sequence>
<gene>
    <name evidence="2" type="ORF">GTP90_36180</name>
</gene>
<comment type="caution">
    <text evidence="2">The sequence shown here is derived from an EMBL/GenBank/DDBJ whole genome shotgun (WGS) entry which is preliminary data.</text>
</comment>
<evidence type="ECO:0000313" key="2">
    <source>
        <dbReference type="EMBL" id="MYM99282.1"/>
    </source>
</evidence>
<evidence type="ECO:0000259" key="1">
    <source>
        <dbReference type="Pfam" id="PF13018"/>
    </source>
</evidence>
<dbReference type="RefSeq" id="WP_161087972.1">
    <property type="nucleotide sequence ID" value="NZ_WWCX01000308.1"/>
</dbReference>
<evidence type="ECO:0000313" key="3">
    <source>
        <dbReference type="Proteomes" id="UP000447355"/>
    </source>
</evidence>